<dbReference type="InterPro" id="IPR013096">
    <property type="entry name" value="Cupin_2"/>
</dbReference>
<feature type="transmembrane region" description="Helical" evidence="1">
    <location>
        <begin position="20"/>
        <end position="42"/>
    </location>
</feature>
<gene>
    <name evidence="3" type="ORF">W97_00002</name>
</gene>
<keyword evidence="1" id="KW-0472">Membrane</keyword>
<keyword evidence="4" id="KW-1185">Reference proteome</keyword>
<dbReference type="EMBL" id="JH767554">
    <property type="protein sequence ID" value="EON60793.1"/>
    <property type="molecule type" value="Genomic_DNA"/>
</dbReference>
<keyword evidence="1" id="KW-0812">Transmembrane</keyword>
<dbReference type="STRING" id="1168221.R7YFY4"/>
<dbReference type="PANTHER" id="PTHR36440:SF1">
    <property type="entry name" value="PUTATIVE (AFU_ORTHOLOGUE AFUA_8G07350)-RELATED"/>
    <property type="match status" value="1"/>
</dbReference>
<reference evidence="4" key="1">
    <citation type="submission" date="2012-06" db="EMBL/GenBank/DDBJ databases">
        <title>The genome sequence of Coniosporium apollinis CBS 100218.</title>
        <authorList>
            <consortium name="The Broad Institute Genome Sequencing Platform"/>
            <person name="Cuomo C."/>
            <person name="Gorbushina A."/>
            <person name="Noack S."/>
            <person name="Walker B."/>
            <person name="Young S.K."/>
            <person name="Zeng Q."/>
            <person name="Gargeya S."/>
            <person name="Fitzgerald M."/>
            <person name="Haas B."/>
            <person name="Abouelleil A."/>
            <person name="Alvarado L."/>
            <person name="Arachchi H.M."/>
            <person name="Berlin A.M."/>
            <person name="Chapman S.B."/>
            <person name="Goldberg J."/>
            <person name="Griggs A."/>
            <person name="Gujja S."/>
            <person name="Hansen M."/>
            <person name="Howarth C."/>
            <person name="Imamovic A."/>
            <person name="Larimer J."/>
            <person name="McCowan C."/>
            <person name="Montmayeur A."/>
            <person name="Murphy C."/>
            <person name="Neiman D."/>
            <person name="Pearson M."/>
            <person name="Priest M."/>
            <person name="Roberts A."/>
            <person name="Saif S."/>
            <person name="Shea T."/>
            <person name="Sisk P."/>
            <person name="Sykes S."/>
            <person name="Wortman J."/>
            <person name="Nusbaum C."/>
            <person name="Birren B."/>
        </authorList>
    </citation>
    <scope>NUCLEOTIDE SEQUENCE [LARGE SCALE GENOMIC DNA]</scope>
    <source>
        <strain evidence="4">CBS 100218</strain>
    </source>
</reference>
<accession>R7YFY4</accession>
<sequence>MSSKVDFLTQPPGKPDEPCVLFFLGCGLIVIPTSNSVMRLIVTGEETGNAFCIVGTGGTSLDPIGFHYHRQAHDIFLCLKGEVNVWANDESRTLTPGDLASVPPISAEHTEFVGPIMPSGWEDFFWFIGEPYQGPIFPDNDTRNPFEALVLKLVAATEKYDMVPVRNHPAVLLMPH</sequence>
<dbReference type="CDD" id="cd02215">
    <property type="entry name" value="cupin_QDO_N_C"/>
    <property type="match status" value="1"/>
</dbReference>
<dbReference type="OMA" id="WANDESR"/>
<dbReference type="RefSeq" id="XP_007776110.1">
    <property type="nucleotide sequence ID" value="XM_007777920.1"/>
</dbReference>
<evidence type="ECO:0000313" key="3">
    <source>
        <dbReference type="EMBL" id="EON60793.1"/>
    </source>
</evidence>
<dbReference type="OrthoDB" id="2588190at2759"/>
<dbReference type="eggNOG" id="ENOG502QUGY">
    <property type="taxonomic scope" value="Eukaryota"/>
</dbReference>
<dbReference type="Pfam" id="PF07883">
    <property type="entry name" value="Cupin_2"/>
    <property type="match status" value="1"/>
</dbReference>
<dbReference type="PANTHER" id="PTHR36440">
    <property type="entry name" value="PUTATIVE (AFU_ORTHOLOGUE AFUA_8G07350)-RELATED"/>
    <property type="match status" value="1"/>
</dbReference>
<organism evidence="3 4">
    <name type="scientific">Coniosporium apollinis (strain CBS 100218)</name>
    <name type="common">Rock-inhabiting black yeast</name>
    <dbReference type="NCBI Taxonomy" id="1168221"/>
    <lineage>
        <taxon>Eukaryota</taxon>
        <taxon>Fungi</taxon>
        <taxon>Dikarya</taxon>
        <taxon>Ascomycota</taxon>
        <taxon>Pezizomycotina</taxon>
        <taxon>Dothideomycetes</taxon>
        <taxon>Dothideomycetes incertae sedis</taxon>
        <taxon>Coniosporium</taxon>
    </lineage>
</organism>
<dbReference type="HOGENOM" id="CLU_1525057_0_0_1"/>
<dbReference type="Proteomes" id="UP000016924">
    <property type="component" value="Unassembled WGS sequence"/>
</dbReference>
<protein>
    <recommendedName>
        <fullName evidence="2">Cupin type-2 domain-containing protein</fullName>
    </recommendedName>
</protein>
<dbReference type="InterPro" id="IPR011051">
    <property type="entry name" value="RmlC_Cupin_sf"/>
</dbReference>
<dbReference type="GeneID" id="19897313"/>
<evidence type="ECO:0000256" key="1">
    <source>
        <dbReference type="SAM" id="Phobius"/>
    </source>
</evidence>
<keyword evidence="1" id="KW-1133">Transmembrane helix</keyword>
<evidence type="ECO:0000259" key="2">
    <source>
        <dbReference type="Pfam" id="PF07883"/>
    </source>
</evidence>
<dbReference type="Gene3D" id="2.60.120.10">
    <property type="entry name" value="Jelly Rolls"/>
    <property type="match status" value="1"/>
</dbReference>
<evidence type="ECO:0000313" key="4">
    <source>
        <dbReference type="Proteomes" id="UP000016924"/>
    </source>
</evidence>
<proteinExistence type="predicted"/>
<feature type="domain" description="Cupin type-2" evidence="2">
    <location>
        <begin position="64"/>
        <end position="105"/>
    </location>
</feature>
<dbReference type="InterPro" id="IPR014710">
    <property type="entry name" value="RmlC-like_jellyroll"/>
</dbReference>
<name>R7YFY4_CONA1</name>
<dbReference type="InterPro" id="IPR053146">
    <property type="entry name" value="QDO-like"/>
</dbReference>
<dbReference type="SUPFAM" id="SSF51182">
    <property type="entry name" value="RmlC-like cupins"/>
    <property type="match status" value="1"/>
</dbReference>
<dbReference type="AlphaFoldDB" id="R7YFY4"/>